<dbReference type="Proteomes" id="UP000036867">
    <property type="component" value="Unassembled WGS sequence"/>
</dbReference>
<comment type="subcellular location">
    <subcellularLocation>
        <location evidence="1">Membrane</location>
        <topology evidence="1">Multi-pass membrane protein</topology>
    </subcellularLocation>
</comment>
<dbReference type="NCBIfam" id="TIGR02872">
    <property type="entry name" value="spore_ytvI"/>
    <property type="match status" value="1"/>
</dbReference>
<feature type="transmembrane region" description="Helical" evidence="6">
    <location>
        <begin position="62"/>
        <end position="81"/>
    </location>
</feature>
<feature type="transmembrane region" description="Helical" evidence="6">
    <location>
        <begin position="9"/>
        <end position="27"/>
    </location>
</feature>
<dbReference type="EMBL" id="LILB01000005">
    <property type="protein sequence ID" value="KOO49400.1"/>
    <property type="molecule type" value="Genomic_DNA"/>
</dbReference>
<dbReference type="PATRIC" id="fig|263475.3.peg.3982"/>
<dbReference type="OrthoDB" id="9774361at2"/>
<dbReference type="InterPro" id="IPR014227">
    <property type="entry name" value="YtvI-like"/>
</dbReference>
<dbReference type="InterPro" id="IPR002549">
    <property type="entry name" value="AI-2E-like"/>
</dbReference>
<feature type="transmembrane region" description="Helical" evidence="6">
    <location>
        <begin position="277"/>
        <end position="295"/>
    </location>
</feature>
<dbReference type="GO" id="GO:0016020">
    <property type="term" value="C:membrane"/>
    <property type="evidence" value="ECO:0007669"/>
    <property type="project" value="UniProtKB-SubCell"/>
</dbReference>
<dbReference type="RefSeq" id="WP_053417568.1">
    <property type="nucleotide sequence ID" value="NZ_JBNNVA010000002.1"/>
</dbReference>
<feature type="transmembrane region" description="Helical" evidence="6">
    <location>
        <begin position="315"/>
        <end position="338"/>
    </location>
</feature>
<dbReference type="PANTHER" id="PTHR21716:SF68">
    <property type="entry name" value="TRANSPORT PROTEIN YTVI-RELATED"/>
    <property type="match status" value="1"/>
</dbReference>
<keyword evidence="8" id="KW-1185">Reference proteome</keyword>
<evidence type="ECO:0000256" key="1">
    <source>
        <dbReference type="ARBA" id="ARBA00004141"/>
    </source>
</evidence>
<evidence type="ECO:0000256" key="4">
    <source>
        <dbReference type="ARBA" id="ARBA00022989"/>
    </source>
</evidence>
<dbReference type="GeneID" id="301137134"/>
<evidence type="ECO:0000256" key="3">
    <source>
        <dbReference type="ARBA" id="ARBA00022692"/>
    </source>
</evidence>
<evidence type="ECO:0000256" key="6">
    <source>
        <dbReference type="SAM" id="Phobius"/>
    </source>
</evidence>
<dbReference type="GO" id="GO:0055085">
    <property type="term" value="P:transmembrane transport"/>
    <property type="evidence" value="ECO:0007669"/>
    <property type="project" value="TreeGrafter"/>
</dbReference>
<evidence type="ECO:0008006" key="9">
    <source>
        <dbReference type="Google" id="ProtNLM"/>
    </source>
</evidence>
<dbReference type="PANTHER" id="PTHR21716">
    <property type="entry name" value="TRANSMEMBRANE PROTEIN"/>
    <property type="match status" value="1"/>
</dbReference>
<protein>
    <recommendedName>
        <fullName evidence="9">Sporulation protein</fullName>
    </recommendedName>
</protein>
<feature type="transmembrane region" description="Helical" evidence="6">
    <location>
        <begin position="159"/>
        <end position="177"/>
    </location>
</feature>
<evidence type="ECO:0000256" key="5">
    <source>
        <dbReference type="ARBA" id="ARBA00023136"/>
    </source>
</evidence>
<feature type="transmembrane region" description="Helical" evidence="6">
    <location>
        <begin position="208"/>
        <end position="235"/>
    </location>
</feature>
<keyword evidence="5 6" id="KW-0472">Membrane</keyword>
<gene>
    <name evidence="7" type="ORF">AMD00_13610</name>
</gene>
<keyword evidence="4 6" id="KW-1133">Transmembrane helix</keyword>
<comment type="similarity">
    <text evidence="2">Belongs to the autoinducer-2 exporter (AI-2E) (TC 2.A.86) family.</text>
</comment>
<evidence type="ECO:0000313" key="7">
    <source>
        <dbReference type="EMBL" id="KOO49400.1"/>
    </source>
</evidence>
<keyword evidence="3 6" id="KW-0812">Transmembrane</keyword>
<name>A0A0M0LE80_9BACL</name>
<dbReference type="Pfam" id="PF01594">
    <property type="entry name" value="AI-2E_transport"/>
    <property type="match status" value="1"/>
</dbReference>
<accession>A0A0M0LE80</accession>
<comment type="caution">
    <text evidence="7">The sequence shown here is derived from an EMBL/GenBank/DDBJ whole genome shotgun (WGS) entry which is preliminary data.</text>
</comment>
<evidence type="ECO:0000313" key="8">
    <source>
        <dbReference type="Proteomes" id="UP000036867"/>
    </source>
</evidence>
<dbReference type="AlphaFoldDB" id="A0A0M0LE80"/>
<sequence length="351" mass="39918">MAKSNFFSILKKILLTIIVLLLLYILIPASIPILLSLVTALLLEPLIQLLQRKWIKSRRFSVIIVFSLFLIVLSSILYFSITNAITQVSHLSKIAPELFDQLTASWMNLQNRLAKITHDLPIEVITEIQLGIDRVIERLQSSFIEFFNYDRLKMIVSKLPFFLLNLLVYMFALFLFMSEMPKLKKKFNSYISQNKAEKWKVLFQKLHIVLFGYIKAELIVSLCILVVTFCALLFIVPKYAIIMALIIWFVDLLPILGAIVILAPWAIYAMLTGQMAMGIKLAALAIVIIILRQILETKVMSAQIGLPPLATLISMYIGLQLFGFLGFFIGPLIVMVFITAKEAGLLSKFIK</sequence>
<proteinExistence type="inferred from homology"/>
<evidence type="ECO:0000256" key="2">
    <source>
        <dbReference type="ARBA" id="ARBA00009773"/>
    </source>
</evidence>
<organism evidence="7 8">
    <name type="scientific">Viridibacillus arvi</name>
    <dbReference type="NCBI Taxonomy" id="263475"/>
    <lineage>
        <taxon>Bacteria</taxon>
        <taxon>Bacillati</taxon>
        <taxon>Bacillota</taxon>
        <taxon>Bacilli</taxon>
        <taxon>Bacillales</taxon>
        <taxon>Caryophanaceae</taxon>
        <taxon>Viridibacillus</taxon>
    </lineage>
</organism>
<reference evidence="8" key="1">
    <citation type="submission" date="2015-08" db="EMBL/GenBank/DDBJ databases">
        <title>Fjat-10028 dsm 16317.</title>
        <authorList>
            <person name="Liu B."/>
            <person name="Wang J."/>
            <person name="Zhu Y."/>
            <person name="Liu G."/>
            <person name="Chen Q."/>
            <person name="Chen Z."/>
            <person name="Lan J."/>
            <person name="Che J."/>
            <person name="Ge C."/>
            <person name="Shi H."/>
            <person name="Pan Z."/>
            <person name="Liu X."/>
        </authorList>
    </citation>
    <scope>NUCLEOTIDE SEQUENCE [LARGE SCALE GENOMIC DNA]</scope>
    <source>
        <strain evidence="8">DSM 16317</strain>
    </source>
</reference>
<feature type="transmembrane region" description="Helical" evidence="6">
    <location>
        <begin position="241"/>
        <end position="265"/>
    </location>
</feature>